<comment type="subcellular location">
    <subcellularLocation>
        <location evidence="1">Cytoplasm</location>
    </subcellularLocation>
</comment>
<keyword evidence="1" id="KW-0501">Molybdenum cofactor biosynthesis</keyword>
<proteinExistence type="inferred from homology"/>
<evidence type="ECO:0000313" key="2">
    <source>
        <dbReference type="EMBL" id="WPZ23290.1"/>
    </source>
</evidence>
<protein>
    <recommendedName>
        <fullName evidence="1">Sulfur carrier protein FdhD</fullName>
    </recommendedName>
</protein>
<dbReference type="EMBL" id="CP139725">
    <property type="protein sequence ID" value="WPZ23290.1"/>
    <property type="molecule type" value="Genomic_DNA"/>
</dbReference>
<reference evidence="2 3" key="1">
    <citation type="submission" date="2023-11" db="EMBL/GenBank/DDBJ databases">
        <title>From the Deep-Sea to the Surface: Bacterial Genomes Isolated from the Moytirra Hydrothermal Vent Plume.</title>
        <authorList>
            <person name="Major S.R."/>
        </authorList>
    </citation>
    <scope>NUCLEOTIDE SEQUENCE [LARGE SCALE GENOMIC DNA]</scope>
    <source>
        <strain evidence="2 3">OXR-9</strain>
    </source>
</reference>
<comment type="function">
    <text evidence="1">Required for formate dehydrogenase (FDH) activity. Acts as a sulfur carrier protein that transfers sulfur from IscS to the molybdenum cofactor prior to its insertion into FDH.</text>
</comment>
<comment type="similarity">
    <text evidence="1">Belongs to the FdhD family.</text>
</comment>
<dbReference type="PANTHER" id="PTHR30592">
    <property type="entry name" value="FORMATE DEHYDROGENASE"/>
    <property type="match status" value="1"/>
</dbReference>
<dbReference type="PANTHER" id="PTHR30592:SF4">
    <property type="entry name" value="SULFUR CARRIER PROTEIN FDHD"/>
    <property type="match status" value="1"/>
</dbReference>
<dbReference type="PIRSF" id="PIRSF015626">
    <property type="entry name" value="FdhD"/>
    <property type="match status" value="1"/>
</dbReference>
<name>A0ABZ0V7B2_9RHOB</name>
<comment type="caution">
    <text evidence="1">Lacks conserved residue(s) required for the propagation of feature annotation.</text>
</comment>
<evidence type="ECO:0000256" key="1">
    <source>
        <dbReference type="HAMAP-Rule" id="MF_00187"/>
    </source>
</evidence>
<accession>A0ABZ0V7B2</accession>
<dbReference type="HAMAP" id="MF_00187">
    <property type="entry name" value="FdhD"/>
    <property type="match status" value="1"/>
</dbReference>
<keyword evidence="3" id="KW-1185">Reference proteome</keyword>
<dbReference type="InterPro" id="IPR003786">
    <property type="entry name" value="FdhD"/>
</dbReference>
<dbReference type="SUPFAM" id="SSF53927">
    <property type="entry name" value="Cytidine deaminase-like"/>
    <property type="match status" value="1"/>
</dbReference>
<keyword evidence="1" id="KW-0963">Cytoplasm</keyword>
<evidence type="ECO:0000313" key="3">
    <source>
        <dbReference type="Proteomes" id="UP001326567"/>
    </source>
</evidence>
<gene>
    <name evidence="1" type="primary">fdhD</name>
    <name evidence="2" type="ORF">T7987_14085</name>
</gene>
<organism evidence="2 3">
    <name type="scientific">Sulfitobacter faviae</name>
    <dbReference type="NCBI Taxonomy" id="1775881"/>
    <lineage>
        <taxon>Bacteria</taxon>
        <taxon>Pseudomonadati</taxon>
        <taxon>Pseudomonadota</taxon>
        <taxon>Alphaproteobacteria</taxon>
        <taxon>Rhodobacterales</taxon>
        <taxon>Roseobacteraceae</taxon>
        <taxon>Sulfitobacter</taxon>
    </lineage>
</organism>
<dbReference type="Gene3D" id="3.40.140.10">
    <property type="entry name" value="Cytidine Deaminase, domain 2"/>
    <property type="match status" value="1"/>
</dbReference>
<dbReference type="RefSeq" id="WP_322329722.1">
    <property type="nucleotide sequence ID" value="NZ_CP139725.1"/>
</dbReference>
<dbReference type="Gene3D" id="3.10.20.10">
    <property type="match status" value="1"/>
</dbReference>
<feature type="active site" description="Cysteine persulfide intermediate" evidence="1">
    <location>
        <position position="121"/>
    </location>
</feature>
<dbReference type="Proteomes" id="UP001326567">
    <property type="component" value="Chromosome"/>
</dbReference>
<dbReference type="InterPro" id="IPR016193">
    <property type="entry name" value="Cytidine_deaminase-like"/>
</dbReference>
<sequence>MQLARDNELSNYLIAPDPTAVRLTRSVSGVDHTGAEVAINVVEERPLTIFLNRQEIVTAMTIGDYPAYLALGFLRNQGMLRPDEEITGLDYDEELETVVVRTKRATDYEDKMQRKTRTSGCAVGTVFGDMMEGLAEVSLPETSVRTSDLYALAAKINRTPSLYLEAGAIHGTVLCQGDRPLVYMEDVGRHNAVDKIAGWMLSEGVGAEDKVLYTTGRLTSEMVIKTAMMGIPVLASRSGFTAWGVEIAQQVNLTLIGRMRGQRFTCLAGEGRLIRDADPASVADEPRKSGRKGAKD</sequence>
<dbReference type="Pfam" id="PF02634">
    <property type="entry name" value="FdhD-NarQ"/>
    <property type="match status" value="1"/>
</dbReference>